<evidence type="ECO:0000313" key="1">
    <source>
        <dbReference type="EMBL" id="CAJ2673226.1"/>
    </source>
</evidence>
<keyword evidence="2" id="KW-1185">Reference proteome</keyword>
<evidence type="ECO:0000313" key="2">
    <source>
        <dbReference type="Proteomes" id="UP001177021"/>
    </source>
</evidence>
<accession>A0ACB0LVL4</accession>
<reference evidence="1" key="1">
    <citation type="submission" date="2023-10" db="EMBL/GenBank/DDBJ databases">
        <authorList>
            <person name="Rodriguez Cubillos JULIANA M."/>
            <person name="De Vega J."/>
        </authorList>
    </citation>
    <scope>NUCLEOTIDE SEQUENCE</scope>
</reference>
<dbReference type="EMBL" id="CASHSV030000716">
    <property type="protein sequence ID" value="CAJ2673226.1"/>
    <property type="molecule type" value="Genomic_DNA"/>
</dbReference>
<dbReference type="Proteomes" id="UP001177021">
    <property type="component" value="Unassembled WGS sequence"/>
</dbReference>
<sequence length="1031" mass="115300">MCCSEENKTTLGTYALREEAIVWWRNVRLRIGVDGVAIVWETFKREFLRKYFPADVKNKKVIEFMELKQGNLSVAEYTAKFEALCVFSPHYNTVEAEEDKCVKFESGLRPDIKLLIGFSEIRDFPTLMTKARIFKISGADCGDLSSPLLCFEQENQRTKPINHFFMASSSHFNNDVEDAAPPSSPRLSPALITDLQALPESDPRDGQETSWTSEDGDLVVLTEKQAGKRPQSEQGKSAETDLSTASVTNAELAALIAALKQTTEALQGQNRRMDEQNLRLDRLERNQRLSRNNSPPRRTPTSQSPPRQETVRQRRPALERIEQPGKKRDHVSPPREGISSPNVKKGKMVDRTPPRRHSPQGLSLMTKQGQPASRSHHTDQFSRSPTPDREGSPPLNSQESDEDDPRCPLSHDILQAPVPKGCERPPPLPAYDGLTDPDEHIASVNATLNFLRVSGAIRCRIFPTTLRKGAMAWYHSLAPRSITSWMDLSDQFRRHFTASRKQPKTEAVLDAIFQADNESLRSFIERFNKEAVQVETTDDMKKYLLQRGLRPNSDFAKAVGIEKPRTFSDLLLKSQPYIQYEEQQAADAARYGRAGNSQPAPRSNAEQSSRGGGRRRGERPREPRGPPSTNRQIKQYVKRGNAPRAEAAETSNTEEAAPEKSGHKPVALAISRPEDFFVPDYLDDTYVAPTLNKWDALAQAMVISGGGFDKQTVGSIKRKFEELIDGSSNLSATLDKPKGQSKPLAFYMEELPGGTANSQIPLLIRVDMANMDVRRVLVDQGSSCDIMYSQLFKTLQLDETYLTPYFGSDLSGFNGATTKPWGYVDLLVTVGSEETAKTIKVKFLVVDCPSLYQCILGRTAIADLMAVPSTAHLKMKYYTHKGQVATLHGDIEAARRVFNASSKGNEYIGQLPESKKSKATTSLPLPEISSIDLDSRFSKQENKDEKKLRKEKKEDDEASQEHRRPVPDGEFELMPFGEDPSRAFTIREMELLLDEDNSRNEPIVPVPRPSTQLAMGGSGCEEGYTSVLVFA</sequence>
<gene>
    <name evidence="1" type="ORF">MILVUS5_LOCUS36732</name>
</gene>
<comment type="caution">
    <text evidence="1">The sequence shown here is derived from an EMBL/GenBank/DDBJ whole genome shotgun (WGS) entry which is preliminary data.</text>
</comment>
<organism evidence="1 2">
    <name type="scientific">Trifolium pratense</name>
    <name type="common">Red clover</name>
    <dbReference type="NCBI Taxonomy" id="57577"/>
    <lineage>
        <taxon>Eukaryota</taxon>
        <taxon>Viridiplantae</taxon>
        <taxon>Streptophyta</taxon>
        <taxon>Embryophyta</taxon>
        <taxon>Tracheophyta</taxon>
        <taxon>Spermatophyta</taxon>
        <taxon>Magnoliopsida</taxon>
        <taxon>eudicotyledons</taxon>
        <taxon>Gunneridae</taxon>
        <taxon>Pentapetalae</taxon>
        <taxon>rosids</taxon>
        <taxon>fabids</taxon>
        <taxon>Fabales</taxon>
        <taxon>Fabaceae</taxon>
        <taxon>Papilionoideae</taxon>
        <taxon>50 kb inversion clade</taxon>
        <taxon>NPAAA clade</taxon>
        <taxon>Hologalegina</taxon>
        <taxon>IRL clade</taxon>
        <taxon>Trifolieae</taxon>
        <taxon>Trifolium</taxon>
    </lineage>
</organism>
<protein>
    <submittedName>
        <fullName evidence="1">Uncharacterized protein</fullName>
    </submittedName>
</protein>
<proteinExistence type="predicted"/>
<name>A0ACB0LVL4_TRIPR</name>